<protein>
    <submittedName>
        <fullName evidence="10">Amino acid ABC transporter permease</fullName>
    </submittedName>
</protein>
<dbReference type="SUPFAM" id="SSF161098">
    <property type="entry name" value="MetI-like"/>
    <property type="match status" value="1"/>
</dbReference>
<organism evidence="10 11">
    <name type="scientific">Nocardioides bigeumensis</name>
    <dbReference type="NCBI Taxonomy" id="433657"/>
    <lineage>
        <taxon>Bacteria</taxon>
        <taxon>Bacillati</taxon>
        <taxon>Actinomycetota</taxon>
        <taxon>Actinomycetes</taxon>
        <taxon>Propionibacteriales</taxon>
        <taxon>Nocardioidaceae</taxon>
        <taxon>Nocardioides</taxon>
    </lineage>
</organism>
<feature type="transmembrane region" description="Helical" evidence="8">
    <location>
        <begin position="30"/>
        <end position="49"/>
    </location>
</feature>
<evidence type="ECO:0000256" key="3">
    <source>
        <dbReference type="ARBA" id="ARBA00022475"/>
    </source>
</evidence>
<dbReference type="InterPro" id="IPR043429">
    <property type="entry name" value="ArtM/GltK/GlnP/TcyL/YhdX-like"/>
</dbReference>
<sequence length="310" mass="33824">MTQPEAPGRESTWERIQLASARVPFRAKTAAVWVVLFVLIGFFGNAAGFDLQWIRDNFRYILGGLPYTAAIALGGIALAIVMALLGALARISRNPVAYAVAGFYVSFFRGTPLIVQMFLIYLALPPVGRNLELSYTWLPEDFNEWLILEAATAGTIALGLNYGAYMTEIFRAGIQSVAGGQGEAADALGMTHGQKMRKVVLPQAFRVIIPPTGNEFIAMMKDTALVSFLGVTVASAEIFRRSQLVGKADFKNLEAYVAVALMYWGLTVIFTFFQAKLERRIGRGYDRAHIAAVNAVAARQKQPHGGGVPR</sequence>
<keyword evidence="6 8" id="KW-1133">Transmembrane helix</keyword>
<evidence type="ECO:0000256" key="1">
    <source>
        <dbReference type="ARBA" id="ARBA00004651"/>
    </source>
</evidence>
<keyword evidence="2 8" id="KW-0813">Transport</keyword>
<feature type="transmembrane region" description="Helical" evidence="8">
    <location>
        <begin position="69"/>
        <end position="89"/>
    </location>
</feature>
<gene>
    <name evidence="10" type="ORF">GCM10009843_17150</name>
</gene>
<feature type="transmembrane region" description="Helical" evidence="8">
    <location>
        <begin position="144"/>
        <end position="165"/>
    </location>
</feature>
<keyword evidence="11" id="KW-1185">Reference proteome</keyword>
<evidence type="ECO:0000256" key="7">
    <source>
        <dbReference type="ARBA" id="ARBA00023136"/>
    </source>
</evidence>
<accession>A0ABN2Y5T3</accession>
<evidence type="ECO:0000256" key="8">
    <source>
        <dbReference type="RuleBase" id="RU363032"/>
    </source>
</evidence>
<dbReference type="InterPro" id="IPR010065">
    <property type="entry name" value="AA_ABC_transptr_permease_3TM"/>
</dbReference>
<evidence type="ECO:0000256" key="4">
    <source>
        <dbReference type="ARBA" id="ARBA00022692"/>
    </source>
</evidence>
<comment type="subcellular location">
    <subcellularLocation>
        <location evidence="1 8">Cell membrane</location>
        <topology evidence="1 8">Multi-pass membrane protein</topology>
    </subcellularLocation>
</comment>
<evidence type="ECO:0000256" key="5">
    <source>
        <dbReference type="ARBA" id="ARBA00022970"/>
    </source>
</evidence>
<keyword evidence="4 8" id="KW-0812">Transmembrane</keyword>
<comment type="caution">
    <text evidence="10">The sequence shown here is derived from an EMBL/GenBank/DDBJ whole genome shotgun (WGS) entry which is preliminary data.</text>
</comment>
<dbReference type="NCBIfam" id="TIGR01726">
    <property type="entry name" value="HEQRo_perm_3TM"/>
    <property type="match status" value="1"/>
</dbReference>
<dbReference type="RefSeq" id="WP_344303275.1">
    <property type="nucleotide sequence ID" value="NZ_BAAAQQ010000008.1"/>
</dbReference>
<evidence type="ECO:0000259" key="9">
    <source>
        <dbReference type="PROSITE" id="PS50928"/>
    </source>
</evidence>
<feature type="transmembrane region" description="Helical" evidence="8">
    <location>
        <begin position="224"/>
        <end position="243"/>
    </location>
</feature>
<dbReference type="PANTHER" id="PTHR30614">
    <property type="entry name" value="MEMBRANE COMPONENT OF AMINO ACID ABC TRANSPORTER"/>
    <property type="match status" value="1"/>
</dbReference>
<evidence type="ECO:0000313" key="10">
    <source>
        <dbReference type="EMBL" id="GAA2122240.1"/>
    </source>
</evidence>
<dbReference type="PROSITE" id="PS50928">
    <property type="entry name" value="ABC_TM1"/>
    <property type="match status" value="1"/>
</dbReference>
<dbReference type="InterPro" id="IPR035906">
    <property type="entry name" value="MetI-like_sf"/>
</dbReference>
<keyword evidence="3" id="KW-1003">Cell membrane</keyword>
<keyword evidence="5" id="KW-0029">Amino-acid transport</keyword>
<dbReference type="CDD" id="cd06261">
    <property type="entry name" value="TM_PBP2"/>
    <property type="match status" value="1"/>
</dbReference>
<evidence type="ECO:0000313" key="11">
    <source>
        <dbReference type="Proteomes" id="UP001500575"/>
    </source>
</evidence>
<comment type="similarity">
    <text evidence="8">Belongs to the binding-protein-dependent transport system permease family.</text>
</comment>
<reference evidence="10 11" key="1">
    <citation type="journal article" date="2019" name="Int. J. Syst. Evol. Microbiol.">
        <title>The Global Catalogue of Microorganisms (GCM) 10K type strain sequencing project: providing services to taxonomists for standard genome sequencing and annotation.</title>
        <authorList>
            <consortium name="The Broad Institute Genomics Platform"/>
            <consortium name="The Broad Institute Genome Sequencing Center for Infectious Disease"/>
            <person name="Wu L."/>
            <person name="Ma J."/>
        </authorList>
    </citation>
    <scope>NUCLEOTIDE SEQUENCE [LARGE SCALE GENOMIC DNA]</scope>
    <source>
        <strain evidence="10 11">JCM 16021</strain>
    </source>
</reference>
<keyword evidence="7 8" id="KW-0472">Membrane</keyword>
<dbReference type="PANTHER" id="PTHR30614:SF0">
    <property type="entry name" value="L-CYSTINE TRANSPORT SYSTEM PERMEASE PROTEIN TCYL"/>
    <property type="match status" value="1"/>
</dbReference>
<dbReference type="Pfam" id="PF00528">
    <property type="entry name" value="BPD_transp_1"/>
    <property type="match status" value="1"/>
</dbReference>
<dbReference type="Gene3D" id="1.10.3720.10">
    <property type="entry name" value="MetI-like"/>
    <property type="match status" value="1"/>
</dbReference>
<feature type="transmembrane region" description="Helical" evidence="8">
    <location>
        <begin position="96"/>
        <end position="124"/>
    </location>
</feature>
<feature type="domain" description="ABC transmembrane type-1" evidence="9">
    <location>
        <begin position="65"/>
        <end position="274"/>
    </location>
</feature>
<evidence type="ECO:0000256" key="6">
    <source>
        <dbReference type="ARBA" id="ARBA00022989"/>
    </source>
</evidence>
<evidence type="ECO:0000256" key="2">
    <source>
        <dbReference type="ARBA" id="ARBA00022448"/>
    </source>
</evidence>
<dbReference type="EMBL" id="BAAAQQ010000008">
    <property type="protein sequence ID" value="GAA2122240.1"/>
    <property type="molecule type" value="Genomic_DNA"/>
</dbReference>
<proteinExistence type="inferred from homology"/>
<feature type="transmembrane region" description="Helical" evidence="8">
    <location>
        <begin position="255"/>
        <end position="273"/>
    </location>
</feature>
<dbReference type="InterPro" id="IPR000515">
    <property type="entry name" value="MetI-like"/>
</dbReference>
<name>A0ABN2Y5T3_9ACTN</name>
<dbReference type="Proteomes" id="UP001500575">
    <property type="component" value="Unassembled WGS sequence"/>
</dbReference>